<feature type="domain" description="Nucleoside transporter/FeoB GTPase Gate" evidence="10">
    <location>
        <begin position="93"/>
        <end position="190"/>
    </location>
</feature>
<keyword evidence="12" id="KW-1185">Reference proteome</keyword>
<keyword evidence="4 7" id="KW-0812">Transmembrane</keyword>
<dbReference type="Proteomes" id="UP001354971">
    <property type="component" value="Unassembled WGS sequence"/>
</dbReference>
<dbReference type="InterPro" id="IPR008276">
    <property type="entry name" value="C_nuclsd_transpt"/>
</dbReference>
<feature type="transmembrane region" description="Helical" evidence="7">
    <location>
        <begin position="167"/>
        <end position="189"/>
    </location>
</feature>
<dbReference type="InterPro" id="IPR002668">
    <property type="entry name" value="CNT_N_dom"/>
</dbReference>
<keyword evidence="6 7" id="KW-0472">Membrane</keyword>
<evidence type="ECO:0000259" key="8">
    <source>
        <dbReference type="Pfam" id="PF01773"/>
    </source>
</evidence>
<feature type="domain" description="Concentrative nucleoside transporter C-terminal" evidence="9">
    <location>
        <begin position="195"/>
        <end position="403"/>
    </location>
</feature>
<evidence type="ECO:0000259" key="10">
    <source>
        <dbReference type="Pfam" id="PF07670"/>
    </source>
</evidence>
<evidence type="ECO:0000313" key="11">
    <source>
        <dbReference type="EMBL" id="MEE2526794.1"/>
    </source>
</evidence>
<gene>
    <name evidence="11" type="ORF">V0U79_10465</name>
</gene>
<protein>
    <submittedName>
        <fullName evidence="11">Nucleoside transporter C-terminal domain-containing protein</fullName>
    </submittedName>
</protein>
<accession>A0ABU7LT81</accession>
<feature type="transmembrane region" description="Helical" evidence="7">
    <location>
        <begin position="30"/>
        <end position="50"/>
    </location>
</feature>
<evidence type="ECO:0000256" key="6">
    <source>
        <dbReference type="ARBA" id="ARBA00023136"/>
    </source>
</evidence>
<comment type="similarity">
    <text evidence="2">Belongs to the concentrative nucleoside transporter (CNT) (TC 2.A.41) family.</text>
</comment>
<feature type="domain" description="Concentrative nucleoside transporter N-terminal" evidence="8">
    <location>
        <begin position="9"/>
        <end position="82"/>
    </location>
</feature>
<proteinExistence type="inferred from homology"/>
<dbReference type="EMBL" id="JAZDRP010000006">
    <property type="protein sequence ID" value="MEE2526794.1"/>
    <property type="molecule type" value="Genomic_DNA"/>
</dbReference>
<reference evidence="11 12" key="1">
    <citation type="submission" date="2024-01" db="EMBL/GenBank/DDBJ databases">
        <title>Hyphobacterium bacterium isolated from marine sediment.</title>
        <authorList>
            <person name="Zhao S."/>
        </authorList>
    </citation>
    <scope>NUCLEOTIDE SEQUENCE [LARGE SCALE GENOMIC DNA]</scope>
    <source>
        <strain evidence="12">HN65</strain>
    </source>
</reference>
<evidence type="ECO:0000256" key="7">
    <source>
        <dbReference type="SAM" id="Phobius"/>
    </source>
</evidence>
<dbReference type="PANTHER" id="PTHR10590:SF4">
    <property type="entry name" value="SOLUTE CARRIER FAMILY 28 MEMBER 3"/>
    <property type="match status" value="1"/>
</dbReference>
<keyword evidence="3" id="KW-1003">Cell membrane</keyword>
<comment type="caution">
    <text evidence="11">The sequence shown here is derived from an EMBL/GenBank/DDBJ whole genome shotgun (WGS) entry which is preliminary data.</text>
</comment>
<evidence type="ECO:0000259" key="9">
    <source>
        <dbReference type="Pfam" id="PF07662"/>
    </source>
</evidence>
<dbReference type="Pfam" id="PF07662">
    <property type="entry name" value="Nucleos_tra2_C"/>
    <property type="match status" value="1"/>
</dbReference>
<dbReference type="InterPro" id="IPR011642">
    <property type="entry name" value="Gate_dom"/>
</dbReference>
<evidence type="ECO:0000256" key="4">
    <source>
        <dbReference type="ARBA" id="ARBA00022692"/>
    </source>
</evidence>
<keyword evidence="5 7" id="KW-1133">Transmembrane helix</keyword>
<feature type="transmembrane region" description="Helical" evidence="7">
    <location>
        <begin position="254"/>
        <end position="276"/>
    </location>
</feature>
<evidence type="ECO:0000256" key="2">
    <source>
        <dbReference type="ARBA" id="ARBA00009033"/>
    </source>
</evidence>
<name>A0ABU7LT81_9PROT</name>
<feature type="transmembrane region" description="Helical" evidence="7">
    <location>
        <begin position="195"/>
        <end position="215"/>
    </location>
</feature>
<dbReference type="PANTHER" id="PTHR10590">
    <property type="entry name" value="SODIUM/NUCLEOSIDE COTRANSPORTER"/>
    <property type="match status" value="1"/>
</dbReference>
<feature type="transmembrane region" description="Helical" evidence="7">
    <location>
        <begin position="91"/>
        <end position="112"/>
    </location>
</feature>
<comment type="subcellular location">
    <subcellularLocation>
        <location evidence="1">Cell membrane</location>
        <topology evidence="1">Multi-pass membrane protein</topology>
    </subcellularLocation>
</comment>
<evidence type="ECO:0000256" key="5">
    <source>
        <dbReference type="ARBA" id="ARBA00022989"/>
    </source>
</evidence>
<evidence type="ECO:0000313" key="12">
    <source>
        <dbReference type="Proteomes" id="UP001354971"/>
    </source>
</evidence>
<organism evidence="11 12">
    <name type="scientific">Hyphobacterium lacteum</name>
    <dbReference type="NCBI Taxonomy" id="3116575"/>
    <lineage>
        <taxon>Bacteria</taxon>
        <taxon>Pseudomonadati</taxon>
        <taxon>Pseudomonadota</taxon>
        <taxon>Alphaproteobacteria</taxon>
        <taxon>Maricaulales</taxon>
        <taxon>Maricaulaceae</taxon>
        <taxon>Hyphobacterium</taxon>
    </lineage>
</organism>
<dbReference type="Pfam" id="PF07670">
    <property type="entry name" value="Gate"/>
    <property type="match status" value="1"/>
</dbReference>
<sequence>MSENLIAVFGALLLLAIAVAFSSNRRHIRLRVVISAFLLQVAIGVLVLFLPAGRAALSALSAGITQLLAFSAAGIQMVFGPLVSESIGFSFALNVLPVVIFFSALMSVLYHIGIMQWVVRIVGYVLHKALACGRVVSLNAAANIFVGQTEAPLVVRPYLTGISKAQLFAIMTSGLASVAGTVLAAYAQIGISIEYLLAASFMAAPGGLLMASIIMPEDRDGAEKQDLIKPAAARERHANVVMAAAVGAKDGLQLALNIGAMLIAFVSLIALVNGLIGLVTGWFGVDGVTIQSLLGMIFSPLMMALSIPVTEAQAAGAIVGEKLVINEFVAYLTLSGSLEEFSPRSQAILTIALCGFANLSSIGILLGGLGSLLPDRMGQIAHFGLRAVLAGSLSNLMSAAIAGMLFAG</sequence>
<dbReference type="Pfam" id="PF01773">
    <property type="entry name" value="Nucleos_tra2_N"/>
    <property type="match status" value="1"/>
</dbReference>
<dbReference type="InterPro" id="IPR011657">
    <property type="entry name" value="CNT_C_dom"/>
</dbReference>
<feature type="transmembrane region" description="Helical" evidence="7">
    <location>
        <begin position="288"/>
        <end position="307"/>
    </location>
</feature>
<feature type="transmembrane region" description="Helical" evidence="7">
    <location>
        <begin position="385"/>
        <end position="407"/>
    </location>
</feature>
<evidence type="ECO:0000256" key="1">
    <source>
        <dbReference type="ARBA" id="ARBA00004651"/>
    </source>
</evidence>
<feature type="transmembrane region" description="Helical" evidence="7">
    <location>
        <begin position="346"/>
        <end position="373"/>
    </location>
</feature>
<evidence type="ECO:0000256" key="3">
    <source>
        <dbReference type="ARBA" id="ARBA00022475"/>
    </source>
</evidence>
<feature type="transmembrane region" description="Helical" evidence="7">
    <location>
        <begin position="57"/>
        <end position="79"/>
    </location>
</feature>
<dbReference type="RefSeq" id="WP_330199458.1">
    <property type="nucleotide sequence ID" value="NZ_JAZDRP010000006.1"/>
</dbReference>